<keyword evidence="8" id="KW-1185">Reference proteome</keyword>
<protein>
    <recommendedName>
        <fullName evidence="5">Transport permease protein</fullName>
    </recommendedName>
</protein>
<dbReference type="GO" id="GO:0140359">
    <property type="term" value="F:ABC-type transporter activity"/>
    <property type="evidence" value="ECO:0007669"/>
    <property type="project" value="InterPro"/>
</dbReference>
<evidence type="ECO:0000313" key="8">
    <source>
        <dbReference type="Proteomes" id="UP000324233"/>
    </source>
</evidence>
<dbReference type="InterPro" id="IPR051784">
    <property type="entry name" value="Nod_factor_ABC_transporter"/>
</dbReference>
<dbReference type="InterPro" id="IPR013525">
    <property type="entry name" value="ABC2_TM"/>
</dbReference>
<dbReference type="GO" id="GO:0005886">
    <property type="term" value="C:plasma membrane"/>
    <property type="evidence" value="ECO:0007669"/>
    <property type="project" value="UniProtKB-SubCell"/>
</dbReference>
<accession>A0A5B9VUW0</accession>
<dbReference type="PROSITE" id="PS51012">
    <property type="entry name" value="ABC_TM2"/>
    <property type="match status" value="1"/>
</dbReference>
<feature type="transmembrane region" description="Helical" evidence="5">
    <location>
        <begin position="227"/>
        <end position="246"/>
    </location>
</feature>
<keyword evidence="4 5" id="KW-0472">Membrane</keyword>
<feature type="transmembrane region" description="Helical" evidence="5">
    <location>
        <begin position="172"/>
        <end position="190"/>
    </location>
</feature>
<comment type="caution">
    <text evidence="5">Lacks conserved residue(s) required for the propagation of feature annotation.</text>
</comment>
<feature type="transmembrane region" description="Helical" evidence="5">
    <location>
        <begin position="115"/>
        <end position="133"/>
    </location>
</feature>
<evidence type="ECO:0000256" key="2">
    <source>
        <dbReference type="ARBA" id="ARBA00022692"/>
    </source>
</evidence>
<keyword evidence="5" id="KW-1003">Cell membrane</keyword>
<sequence length="261" mass="29721">MSLQRIVAVIMRHLYLMPRTLERWSESIYWPVLDLVLWGLTSRWAESAGPDVPHLALMLLTGVVFWQVVWRANYEISVNILEELLNQNMVNLFATPLTVWEWSVALVVLGLIKNLITLAVGAGAVWVLYRLSIFDVGWLMLPFLSSLLVSGWFMGFAASAVIIYYGRRVQSIAWMAGFALAPFSAVYYPVDMLPTWVRPVSYALPMTYIFEGMRKVLRGEPMPMADLAISFGLNALYLALSILFFARMFERSRSRGLGRLE</sequence>
<dbReference type="Pfam" id="PF01061">
    <property type="entry name" value="ABC2_membrane"/>
    <property type="match status" value="1"/>
</dbReference>
<comment type="subcellular location">
    <subcellularLocation>
        <location evidence="5">Cell membrane</location>
        <topology evidence="5">Multi-pass membrane protein</topology>
    </subcellularLocation>
    <subcellularLocation>
        <location evidence="1">Membrane</location>
        <topology evidence="1">Multi-pass membrane protein</topology>
    </subcellularLocation>
</comment>
<evidence type="ECO:0000313" key="7">
    <source>
        <dbReference type="EMBL" id="QEH31667.1"/>
    </source>
</evidence>
<dbReference type="AlphaFoldDB" id="A0A5B9VUW0"/>
<keyword evidence="2 5" id="KW-0812">Transmembrane</keyword>
<evidence type="ECO:0000259" key="6">
    <source>
        <dbReference type="PROSITE" id="PS51012"/>
    </source>
</evidence>
<dbReference type="PANTHER" id="PTHR43229">
    <property type="entry name" value="NODULATION PROTEIN J"/>
    <property type="match status" value="1"/>
</dbReference>
<dbReference type="PANTHER" id="PTHR43229:SF2">
    <property type="entry name" value="NODULATION PROTEIN J"/>
    <property type="match status" value="1"/>
</dbReference>
<evidence type="ECO:0000256" key="4">
    <source>
        <dbReference type="ARBA" id="ARBA00023136"/>
    </source>
</evidence>
<gene>
    <name evidence="7" type="ORF">OJF2_01320</name>
</gene>
<dbReference type="KEGG" id="agv:OJF2_01320"/>
<organism evidence="7 8">
    <name type="scientific">Aquisphaera giovannonii</name>
    <dbReference type="NCBI Taxonomy" id="406548"/>
    <lineage>
        <taxon>Bacteria</taxon>
        <taxon>Pseudomonadati</taxon>
        <taxon>Planctomycetota</taxon>
        <taxon>Planctomycetia</taxon>
        <taxon>Isosphaerales</taxon>
        <taxon>Isosphaeraceae</taxon>
        <taxon>Aquisphaera</taxon>
    </lineage>
</organism>
<evidence type="ECO:0000256" key="5">
    <source>
        <dbReference type="RuleBase" id="RU361157"/>
    </source>
</evidence>
<reference evidence="7 8" key="1">
    <citation type="submission" date="2019-08" db="EMBL/GenBank/DDBJ databases">
        <title>Deep-cultivation of Planctomycetes and their phenomic and genomic characterization uncovers novel biology.</title>
        <authorList>
            <person name="Wiegand S."/>
            <person name="Jogler M."/>
            <person name="Boedeker C."/>
            <person name="Pinto D."/>
            <person name="Vollmers J."/>
            <person name="Rivas-Marin E."/>
            <person name="Kohn T."/>
            <person name="Peeters S.H."/>
            <person name="Heuer A."/>
            <person name="Rast P."/>
            <person name="Oberbeckmann S."/>
            <person name="Bunk B."/>
            <person name="Jeske O."/>
            <person name="Meyerdierks A."/>
            <person name="Storesund J.E."/>
            <person name="Kallscheuer N."/>
            <person name="Luecker S."/>
            <person name="Lage O.M."/>
            <person name="Pohl T."/>
            <person name="Merkel B.J."/>
            <person name="Hornburger P."/>
            <person name="Mueller R.-W."/>
            <person name="Bruemmer F."/>
            <person name="Labrenz M."/>
            <person name="Spormann A.M."/>
            <person name="Op den Camp H."/>
            <person name="Overmann J."/>
            <person name="Amann R."/>
            <person name="Jetten M.S.M."/>
            <person name="Mascher T."/>
            <person name="Medema M.H."/>
            <person name="Devos D.P."/>
            <person name="Kaster A.-K."/>
            <person name="Ovreas L."/>
            <person name="Rohde M."/>
            <person name="Galperin M.Y."/>
            <person name="Jogler C."/>
        </authorList>
    </citation>
    <scope>NUCLEOTIDE SEQUENCE [LARGE SCALE GENOMIC DNA]</scope>
    <source>
        <strain evidence="7 8">OJF2</strain>
    </source>
</reference>
<dbReference type="Proteomes" id="UP000324233">
    <property type="component" value="Chromosome"/>
</dbReference>
<evidence type="ECO:0000256" key="1">
    <source>
        <dbReference type="ARBA" id="ARBA00004141"/>
    </source>
</evidence>
<feature type="transmembrane region" description="Helical" evidence="5">
    <location>
        <begin position="139"/>
        <end position="165"/>
    </location>
</feature>
<dbReference type="RefSeq" id="WP_168221508.1">
    <property type="nucleotide sequence ID" value="NZ_CP042997.1"/>
</dbReference>
<name>A0A5B9VUW0_9BACT</name>
<feature type="domain" description="ABC transmembrane type-2" evidence="6">
    <location>
        <begin position="22"/>
        <end position="248"/>
    </location>
</feature>
<keyword evidence="5" id="KW-0813">Transport</keyword>
<dbReference type="InterPro" id="IPR047817">
    <property type="entry name" value="ABC2_TM_bact-type"/>
</dbReference>
<evidence type="ECO:0000256" key="3">
    <source>
        <dbReference type="ARBA" id="ARBA00022989"/>
    </source>
</evidence>
<dbReference type="EMBL" id="CP042997">
    <property type="protein sequence ID" value="QEH31667.1"/>
    <property type="molecule type" value="Genomic_DNA"/>
</dbReference>
<proteinExistence type="inferred from homology"/>
<comment type="similarity">
    <text evidence="5">Belongs to the ABC-2 integral membrane protein family.</text>
</comment>
<keyword evidence="3 5" id="KW-1133">Transmembrane helix</keyword>